<reference evidence="2" key="1">
    <citation type="submission" date="2023-12" db="EMBL/GenBank/DDBJ databases">
        <title>Genome assembly of Anisodus tanguticus.</title>
        <authorList>
            <person name="Wang Y.-J."/>
        </authorList>
    </citation>
    <scope>NUCLEOTIDE SEQUENCE</scope>
    <source>
        <strain evidence="2">KB-2021</strain>
        <tissue evidence="2">Leaf</tissue>
    </source>
</reference>
<feature type="signal peptide" evidence="1">
    <location>
        <begin position="1"/>
        <end position="18"/>
    </location>
</feature>
<feature type="chain" id="PRO_5042168865" evidence="1">
    <location>
        <begin position="19"/>
        <end position="53"/>
    </location>
</feature>
<keyword evidence="3" id="KW-1185">Reference proteome</keyword>
<proteinExistence type="predicted"/>
<evidence type="ECO:0000313" key="3">
    <source>
        <dbReference type="Proteomes" id="UP001291623"/>
    </source>
</evidence>
<gene>
    <name evidence="2" type="ORF">RND71_028951</name>
</gene>
<dbReference type="Proteomes" id="UP001291623">
    <property type="component" value="Unassembled WGS sequence"/>
</dbReference>
<protein>
    <submittedName>
        <fullName evidence="2">Uncharacterized protein</fullName>
    </submittedName>
</protein>
<evidence type="ECO:0000313" key="2">
    <source>
        <dbReference type="EMBL" id="KAK4353433.1"/>
    </source>
</evidence>
<name>A0AAE1RM90_9SOLA</name>
<keyword evidence="1" id="KW-0732">Signal</keyword>
<sequence>MVPLSMLQILVKIARVYALRLPMQIVVVGDEHGYCGSRKFGITWLFYGDRDPL</sequence>
<dbReference type="EMBL" id="JAVYJV010000015">
    <property type="protein sequence ID" value="KAK4353433.1"/>
    <property type="molecule type" value="Genomic_DNA"/>
</dbReference>
<comment type="caution">
    <text evidence="2">The sequence shown here is derived from an EMBL/GenBank/DDBJ whole genome shotgun (WGS) entry which is preliminary data.</text>
</comment>
<evidence type="ECO:0000256" key="1">
    <source>
        <dbReference type="SAM" id="SignalP"/>
    </source>
</evidence>
<accession>A0AAE1RM90</accession>
<dbReference type="AlphaFoldDB" id="A0AAE1RM90"/>
<organism evidence="2 3">
    <name type="scientific">Anisodus tanguticus</name>
    <dbReference type="NCBI Taxonomy" id="243964"/>
    <lineage>
        <taxon>Eukaryota</taxon>
        <taxon>Viridiplantae</taxon>
        <taxon>Streptophyta</taxon>
        <taxon>Embryophyta</taxon>
        <taxon>Tracheophyta</taxon>
        <taxon>Spermatophyta</taxon>
        <taxon>Magnoliopsida</taxon>
        <taxon>eudicotyledons</taxon>
        <taxon>Gunneridae</taxon>
        <taxon>Pentapetalae</taxon>
        <taxon>asterids</taxon>
        <taxon>lamiids</taxon>
        <taxon>Solanales</taxon>
        <taxon>Solanaceae</taxon>
        <taxon>Solanoideae</taxon>
        <taxon>Hyoscyameae</taxon>
        <taxon>Anisodus</taxon>
    </lineage>
</organism>